<dbReference type="Gene3D" id="3.40.50.2300">
    <property type="match status" value="2"/>
</dbReference>
<dbReference type="GO" id="GO:0030246">
    <property type="term" value="F:carbohydrate binding"/>
    <property type="evidence" value="ECO:0007669"/>
    <property type="project" value="InterPro"/>
</dbReference>
<name>A0A1S8TY35_9CLOT</name>
<keyword evidence="6" id="KW-0574">Periplasm</keyword>
<protein>
    <recommendedName>
        <fullName evidence="9">D-galactose/methyl-galactoside binding periplasmic protein MglB</fullName>
    </recommendedName>
</protein>
<keyword evidence="7" id="KW-0106">Calcium</keyword>
<dbReference type="Pfam" id="PF13407">
    <property type="entry name" value="Peripla_BP_4"/>
    <property type="match status" value="1"/>
</dbReference>
<keyword evidence="5 10" id="KW-0732">Signal</keyword>
<dbReference type="PANTHER" id="PTHR30036:SF2">
    <property type="entry name" value="D-GALACTOSE_METHYL-GALACTOSIDE BINDING PERIPLASMIC PROTEIN MGLB"/>
    <property type="match status" value="1"/>
</dbReference>
<dbReference type="RefSeq" id="WP_077845348.1">
    <property type="nucleotide sequence ID" value="NZ_LZZM01000001.1"/>
</dbReference>
<dbReference type="STRING" id="29367.CLPUN_00100"/>
<dbReference type="CDD" id="cd01539">
    <property type="entry name" value="PBP1_GGBP"/>
    <property type="match status" value="1"/>
</dbReference>
<evidence type="ECO:0000256" key="6">
    <source>
        <dbReference type="ARBA" id="ARBA00022764"/>
    </source>
</evidence>
<evidence type="ECO:0000256" key="10">
    <source>
        <dbReference type="SAM" id="SignalP"/>
    </source>
</evidence>
<gene>
    <name evidence="12" type="primary">mglB_1</name>
    <name evidence="12" type="ORF">CLPUN_00100</name>
</gene>
<dbReference type="GO" id="GO:0046872">
    <property type="term" value="F:metal ion binding"/>
    <property type="evidence" value="ECO:0007669"/>
    <property type="project" value="UniProtKB-KW"/>
</dbReference>
<dbReference type="InterPro" id="IPR044085">
    <property type="entry name" value="MglB-like_PBP1"/>
</dbReference>
<evidence type="ECO:0000313" key="12">
    <source>
        <dbReference type="EMBL" id="OOM82624.1"/>
    </source>
</evidence>
<comment type="caution">
    <text evidence="12">The sequence shown here is derived from an EMBL/GenBank/DDBJ whole genome shotgun (WGS) entry which is preliminary data.</text>
</comment>
<evidence type="ECO:0000256" key="2">
    <source>
        <dbReference type="ARBA" id="ARBA00022448"/>
    </source>
</evidence>
<keyword evidence="2" id="KW-0813">Transport</keyword>
<evidence type="ECO:0000256" key="9">
    <source>
        <dbReference type="ARBA" id="ARBA00034344"/>
    </source>
</evidence>
<dbReference type="EMBL" id="LZZM01000001">
    <property type="protein sequence ID" value="OOM82624.1"/>
    <property type="molecule type" value="Genomic_DNA"/>
</dbReference>
<feature type="domain" description="Periplasmic binding protein" evidence="11">
    <location>
        <begin position="40"/>
        <end position="318"/>
    </location>
</feature>
<dbReference type="AlphaFoldDB" id="A0A1S8TY35"/>
<reference evidence="12 13" key="1">
    <citation type="submission" date="2016-05" db="EMBL/GenBank/DDBJ databases">
        <title>Microbial solvent formation.</title>
        <authorList>
            <person name="Poehlein A."/>
            <person name="Montoya Solano J.D."/>
            <person name="Flitsch S."/>
            <person name="Krabben P."/>
            <person name="Duerre P."/>
            <person name="Daniel R."/>
        </authorList>
    </citation>
    <scope>NUCLEOTIDE SEQUENCE [LARGE SCALE GENOMIC DNA]</scope>
    <source>
        <strain evidence="12 13">DSM 2619</strain>
    </source>
</reference>
<dbReference type="SUPFAM" id="SSF53822">
    <property type="entry name" value="Periplasmic binding protein-like I"/>
    <property type="match status" value="1"/>
</dbReference>
<evidence type="ECO:0000256" key="7">
    <source>
        <dbReference type="ARBA" id="ARBA00022837"/>
    </source>
</evidence>
<evidence type="ECO:0000256" key="8">
    <source>
        <dbReference type="ARBA" id="ARBA00034323"/>
    </source>
</evidence>
<accession>A0A1S8TY35</accession>
<evidence type="ECO:0000256" key="5">
    <source>
        <dbReference type="ARBA" id="ARBA00022729"/>
    </source>
</evidence>
<dbReference type="InterPro" id="IPR028082">
    <property type="entry name" value="Peripla_BP_I"/>
</dbReference>
<sequence>MKILKKILMTLFITTTIVNVNANDIYTYAQNSPQKTINSAVLLFTFDDPYISLVRKDLEEIQNKNGNNVTFTFYNGKRNQDIQNELIDSVIQNNYNLLLVNLVNLDQDTVKSVVDKVKEKNIPVIFFNVVPFQTEAIKSYNKALVISTDANQSGVLQGNLVVNEWNTNKNNMDKNKDNILQYFMLKGPANNTETDARSLYSISTINNAGIKTQEILSKFCYWDEKCAQDSTELLFLRYGDKIEAIIANNDAMAIGAIKALQKYDYNKGDKYKYIPVFGIDGIQEARNLINNGSMAGTVFQNPKETADALYTIGMNLVNNLNPLENTNYKFDETGVTINTPYHEYIPEKQ</sequence>
<dbReference type="Proteomes" id="UP000190890">
    <property type="component" value="Unassembled WGS sequence"/>
</dbReference>
<keyword evidence="13" id="KW-1185">Reference proteome</keyword>
<keyword evidence="3" id="KW-0762">Sugar transport</keyword>
<dbReference type="PANTHER" id="PTHR30036">
    <property type="entry name" value="D-XYLOSE-BINDING PERIPLASMIC PROTEIN"/>
    <property type="match status" value="1"/>
</dbReference>
<feature type="chain" id="PRO_5012707053" description="D-galactose/methyl-galactoside binding periplasmic protein MglB" evidence="10">
    <location>
        <begin position="23"/>
        <end position="349"/>
    </location>
</feature>
<comment type="subunit">
    <text evidence="8">The ABC transporter complex is composed of one ATP-binding protein (MglA), two transmembrane proteins (MglC) and a solute-binding protein (MglB).</text>
</comment>
<evidence type="ECO:0000259" key="11">
    <source>
        <dbReference type="Pfam" id="PF13407"/>
    </source>
</evidence>
<evidence type="ECO:0000256" key="4">
    <source>
        <dbReference type="ARBA" id="ARBA00022723"/>
    </source>
</evidence>
<keyword evidence="4" id="KW-0479">Metal-binding</keyword>
<evidence type="ECO:0000313" key="13">
    <source>
        <dbReference type="Proteomes" id="UP000190890"/>
    </source>
</evidence>
<evidence type="ECO:0000256" key="3">
    <source>
        <dbReference type="ARBA" id="ARBA00022597"/>
    </source>
</evidence>
<dbReference type="OrthoDB" id="1889067at2"/>
<dbReference type="InterPro" id="IPR050555">
    <property type="entry name" value="Bact_Solute-Bind_Prot2"/>
</dbReference>
<evidence type="ECO:0000256" key="1">
    <source>
        <dbReference type="ARBA" id="ARBA00004196"/>
    </source>
</evidence>
<organism evidence="12 13">
    <name type="scientific">Clostridium puniceum</name>
    <dbReference type="NCBI Taxonomy" id="29367"/>
    <lineage>
        <taxon>Bacteria</taxon>
        <taxon>Bacillati</taxon>
        <taxon>Bacillota</taxon>
        <taxon>Clostridia</taxon>
        <taxon>Eubacteriales</taxon>
        <taxon>Clostridiaceae</taxon>
        <taxon>Clostridium</taxon>
    </lineage>
</organism>
<feature type="signal peptide" evidence="10">
    <location>
        <begin position="1"/>
        <end position="22"/>
    </location>
</feature>
<proteinExistence type="predicted"/>
<comment type="subcellular location">
    <subcellularLocation>
        <location evidence="1">Cell envelope</location>
    </subcellularLocation>
</comment>
<dbReference type="InterPro" id="IPR025997">
    <property type="entry name" value="SBP_2_dom"/>
</dbReference>
<dbReference type="GO" id="GO:0030288">
    <property type="term" value="C:outer membrane-bounded periplasmic space"/>
    <property type="evidence" value="ECO:0007669"/>
    <property type="project" value="TreeGrafter"/>
</dbReference>